<dbReference type="InterPro" id="IPR036514">
    <property type="entry name" value="SGNH_hydro_sf"/>
</dbReference>
<dbReference type="PANTHER" id="PTHR45966">
    <property type="entry name" value="GDSL-LIKE LIPASE/ACYLHYDROLASE"/>
    <property type="match status" value="1"/>
</dbReference>
<dbReference type="GeneID" id="110772993"/>
<evidence type="ECO:0000313" key="5">
    <source>
        <dbReference type="RefSeq" id="XP_021833178.1"/>
    </source>
</evidence>
<feature type="signal peptide" evidence="3">
    <location>
        <begin position="1"/>
        <end position="22"/>
    </location>
</feature>
<dbReference type="AlphaFoldDB" id="A0A6P5TZG8"/>
<dbReference type="GO" id="GO:0016298">
    <property type="term" value="F:lipase activity"/>
    <property type="evidence" value="ECO:0007669"/>
    <property type="project" value="TreeGrafter"/>
</dbReference>
<name>A0A6P5TZG8_PRUAV</name>
<feature type="chain" id="PRO_5027686699" evidence="3">
    <location>
        <begin position="23"/>
        <end position="232"/>
    </location>
</feature>
<dbReference type="KEGG" id="pavi:110772993"/>
<dbReference type="Gene3D" id="3.40.50.1110">
    <property type="entry name" value="SGNH hydrolase"/>
    <property type="match status" value="1"/>
</dbReference>
<dbReference type="InterPro" id="IPR001087">
    <property type="entry name" value="GDSL"/>
</dbReference>
<dbReference type="Proteomes" id="UP000515124">
    <property type="component" value="Unplaced"/>
</dbReference>
<accession>A0A6P5TZG8</accession>
<keyword evidence="2 3" id="KW-0732">Signal</keyword>
<evidence type="ECO:0000313" key="4">
    <source>
        <dbReference type="Proteomes" id="UP000515124"/>
    </source>
</evidence>
<dbReference type="PANTHER" id="PTHR45966:SF1">
    <property type="entry name" value="GDSL ESTERASE_LIPASE 1-RELATED"/>
    <property type="match status" value="1"/>
</dbReference>
<evidence type="ECO:0000256" key="2">
    <source>
        <dbReference type="ARBA" id="ARBA00022729"/>
    </source>
</evidence>
<sequence>MATSRLKIYILAFSASLLVASSSSHGHSRHHKKHEAMFIFGDSVFDVGNNNYGCYLTNYMNSTTSFQANFLPYGETFFSYPTGRFSDGRLIPDFIAEYAKLPYLPPYLQPGLNNYTYGVNFASAHQGYVIHLKTQLCQFKKVVKQLRHKLGHAEAKTILSKAVYLISIGNNDYFAPFTSNSSLFESHSHKEFVGLVIGNLKKVIKVIYTVLWWSHTPNVTGPYINLKELLEV</sequence>
<dbReference type="Pfam" id="PF00657">
    <property type="entry name" value="Lipase_GDSL"/>
    <property type="match status" value="1"/>
</dbReference>
<comment type="similarity">
    <text evidence="1">Belongs to the 'GDSL' lipolytic enzyme family.</text>
</comment>
<proteinExistence type="inferred from homology"/>
<protein>
    <submittedName>
        <fullName evidence="5">GDSL esterase/lipase 1-like</fullName>
    </submittedName>
</protein>
<gene>
    <name evidence="5" type="primary">LOC110772993</name>
</gene>
<dbReference type="RefSeq" id="XP_021833178.1">
    <property type="nucleotide sequence ID" value="XM_021977486.1"/>
</dbReference>
<evidence type="ECO:0000256" key="3">
    <source>
        <dbReference type="SAM" id="SignalP"/>
    </source>
</evidence>
<reference evidence="5" key="1">
    <citation type="submission" date="2025-08" db="UniProtKB">
        <authorList>
            <consortium name="RefSeq"/>
        </authorList>
    </citation>
    <scope>IDENTIFICATION</scope>
</reference>
<organism evidence="4 5">
    <name type="scientific">Prunus avium</name>
    <name type="common">Cherry</name>
    <name type="synonym">Cerasus avium</name>
    <dbReference type="NCBI Taxonomy" id="42229"/>
    <lineage>
        <taxon>Eukaryota</taxon>
        <taxon>Viridiplantae</taxon>
        <taxon>Streptophyta</taxon>
        <taxon>Embryophyta</taxon>
        <taxon>Tracheophyta</taxon>
        <taxon>Spermatophyta</taxon>
        <taxon>Magnoliopsida</taxon>
        <taxon>eudicotyledons</taxon>
        <taxon>Gunneridae</taxon>
        <taxon>Pentapetalae</taxon>
        <taxon>rosids</taxon>
        <taxon>fabids</taxon>
        <taxon>Rosales</taxon>
        <taxon>Rosaceae</taxon>
        <taxon>Amygdaloideae</taxon>
        <taxon>Amygdaleae</taxon>
        <taxon>Prunus</taxon>
    </lineage>
</organism>
<evidence type="ECO:0000256" key="1">
    <source>
        <dbReference type="ARBA" id="ARBA00008668"/>
    </source>
</evidence>
<dbReference type="InterPro" id="IPR044552">
    <property type="entry name" value="GLIP1-5/GLL25"/>
</dbReference>
<keyword evidence="4" id="KW-1185">Reference proteome</keyword>